<dbReference type="KEGG" id="ppm:PPSC2_10525"/>
<dbReference type="Proteomes" id="UP000006868">
    <property type="component" value="Chromosome"/>
</dbReference>
<dbReference type="EMBL" id="CP002213">
    <property type="protein sequence ID" value="ADO56206.1"/>
    <property type="molecule type" value="Genomic_DNA"/>
</dbReference>
<evidence type="ECO:0000256" key="1">
    <source>
        <dbReference type="SAM" id="SignalP"/>
    </source>
</evidence>
<dbReference type="HOGENOM" id="CLU_1650468_0_0_9"/>
<keyword evidence="1" id="KW-0732">Signal</keyword>
<sequence length="160" mass="18366">MKKSIYLLTSTILLTTAISCSNQEPAISTKNSQQKTYNPITQENKNDTEILNVTQIATEFKQTEFEVSDYNKSITPNWIKQRKSKLEPLMTTNFLKKQVDNRKIALPLEIASLEKTTLSIEDLQFQEKSVTKKNIDLTNSATLMLKDKIKKSPWKANSFF</sequence>
<feature type="signal peptide" evidence="1">
    <location>
        <begin position="1"/>
        <end position="22"/>
    </location>
</feature>
<dbReference type="PROSITE" id="PS51257">
    <property type="entry name" value="PROKAR_LIPOPROTEIN"/>
    <property type="match status" value="1"/>
</dbReference>
<gene>
    <name evidence="2" type="ORF">PPSC2_10525</name>
</gene>
<name>E3EJ25_PAEPS</name>
<feature type="chain" id="PRO_5038740149" description="Lipoprotein" evidence="1">
    <location>
        <begin position="23"/>
        <end position="160"/>
    </location>
</feature>
<accession>E3EJ25</accession>
<proteinExistence type="predicted"/>
<reference evidence="2 3" key="1">
    <citation type="journal article" date="2011" name="J. Bacteriol.">
        <title>Complete genome sequence of Paenibacillus polymyxa SC2, a strain of plant growth-promoting Rhizobacterium with broad-spectrum antimicrobial activity.</title>
        <authorList>
            <person name="Ma M."/>
            <person name="Wang C."/>
            <person name="Ding Y."/>
            <person name="Li L."/>
            <person name="Shen D."/>
            <person name="Jiang X."/>
            <person name="Guan D."/>
            <person name="Cao F."/>
            <person name="Chen H."/>
            <person name="Feng R."/>
            <person name="Wang X."/>
            <person name="Ge Y."/>
            <person name="Yao L."/>
            <person name="Bing X."/>
            <person name="Yang X."/>
            <person name="Li J."/>
            <person name="Du B."/>
        </authorList>
    </citation>
    <scope>NUCLEOTIDE SEQUENCE [LARGE SCALE GENOMIC DNA]</scope>
    <source>
        <strain evidence="2 3">SC2</strain>
    </source>
</reference>
<protein>
    <recommendedName>
        <fullName evidence="4">Lipoprotein</fullName>
    </recommendedName>
</protein>
<evidence type="ECO:0000313" key="2">
    <source>
        <dbReference type="EMBL" id="ADO56206.1"/>
    </source>
</evidence>
<dbReference type="AlphaFoldDB" id="E3EJ25"/>
<organism evidence="2 3">
    <name type="scientific">Paenibacillus polymyxa (strain SC2)</name>
    <name type="common">Bacillus polymyxa</name>
    <dbReference type="NCBI Taxonomy" id="886882"/>
    <lineage>
        <taxon>Bacteria</taxon>
        <taxon>Bacillati</taxon>
        <taxon>Bacillota</taxon>
        <taxon>Bacilli</taxon>
        <taxon>Bacillales</taxon>
        <taxon>Paenibacillaceae</taxon>
        <taxon>Paenibacillus</taxon>
    </lineage>
</organism>
<evidence type="ECO:0000313" key="3">
    <source>
        <dbReference type="Proteomes" id="UP000006868"/>
    </source>
</evidence>
<dbReference type="PATRIC" id="fig|886882.15.peg.2223"/>
<evidence type="ECO:0008006" key="4">
    <source>
        <dbReference type="Google" id="ProtNLM"/>
    </source>
</evidence>
<dbReference type="RefSeq" id="WP_013370812.1">
    <property type="nucleotide sequence ID" value="NC_014622.2"/>
</dbReference>